<dbReference type="Proteomes" id="UP001165427">
    <property type="component" value="Unassembled WGS sequence"/>
</dbReference>
<evidence type="ECO:0000256" key="1">
    <source>
        <dbReference type="SAM" id="MobiDB-lite"/>
    </source>
</evidence>
<evidence type="ECO:0000313" key="3">
    <source>
        <dbReference type="Proteomes" id="UP001165427"/>
    </source>
</evidence>
<protein>
    <submittedName>
        <fullName evidence="2">Uncharacterized protein</fullName>
    </submittedName>
</protein>
<sequence>MKPKPFEYESANEIPSGPGLLTGKSGEYTVYDSNKRKTDQQPSAGVAPTSETLTPADSEEFRRFQQWQQEKEEFEEFQEWKRSKEGREAYDEFLEWKRWQSFKRWQESQSKSE</sequence>
<accession>A0AA41RD97</accession>
<reference evidence="2" key="1">
    <citation type="submission" date="2022-04" db="EMBL/GenBank/DDBJ databases">
        <title>Desulfatitalea alkaliphila sp. nov., a novel anaerobic sulfate-reducing bacterium isolated from terrestrial mud volcano, Taman Peninsula, Russia.</title>
        <authorList>
            <person name="Khomyakova M.A."/>
            <person name="Merkel A.Y."/>
            <person name="Slobodkin A.I."/>
        </authorList>
    </citation>
    <scope>NUCLEOTIDE SEQUENCE</scope>
    <source>
        <strain evidence="2">M08but</strain>
    </source>
</reference>
<dbReference type="AlphaFoldDB" id="A0AA41RD97"/>
<keyword evidence="3" id="KW-1185">Reference proteome</keyword>
<dbReference type="EMBL" id="JALJRB010000031">
    <property type="protein sequence ID" value="MCJ8502718.1"/>
    <property type="molecule type" value="Genomic_DNA"/>
</dbReference>
<proteinExistence type="predicted"/>
<gene>
    <name evidence="2" type="ORF">MRX98_19235</name>
</gene>
<dbReference type="RefSeq" id="WP_246913951.1">
    <property type="nucleotide sequence ID" value="NZ_JALJRB010000031.1"/>
</dbReference>
<name>A0AA41RD97_9BACT</name>
<organism evidence="2 3">
    <name type="scientific">Desulfatitalea alkaliphila</name>
    <dbReference type="NCBI Taxonomy" id="2929485"/>
    <lineage>
        <taxon>Bacteria</taxon>
        <taxon>Pseudomonadati</taxon>
        <taxon>Thermodesulfobacteriota</taxon>
        <taxon>Desulfobacteria</taxon>
        <taxon>Desulfobacterales</taxon>
        <taxon>Desulfosarcinaceae</taxon>
        <taxon>Desulfatitalea</taxon>
    </lineage>
</organism>
<comment type="caution">
    <text evidence="2">The sequence shown here is derived from an EMBL/GenBank/DDBJ whole genome shotgun (WGS) entry which is preliminary data.</text>
</comment>
<evidence type="ECO:0000313" key="2">
    <source>
        <dbReference type="EMBL" id="MCJ8502718.1"/>
    </source>
</evidence>
<feature type="region of interest" description="Disordered" evidence="1">
    <location>
        <begin position="1"/>
        <end position="57"/>
    </location>
</feature>